<dbReference type="NCBIfam" id="NF001399">
    <property type="entry name" value="PRK00283.1"/>
    <property type="match status" value="1"/>
</dbReference>
<dbReference type="PROSITE" id="PS51898">
    <property type="entry name" value="TYR_RECOMBINASE"/>
    <property type="match status" value="1"/>
</dbReference>
<organism evidence="8 10">
    <name type="scientific">Neoehrlichia mikurensis</name>
    <dbReference type="NCBI Taxonomy" id="89586"/>
    <lineage>
        <taxon>Bacteria</taxon>
        <taxon>Pseudomonadati</taxon>
        <taxon>Pseudomonadota</taxon>
        <taxon>Alphaproteobacteria</taxon>
        <taxon>Rickettsiales</taxon>
        <taxon>Anaplasmataceae</taxon>
        <taxon>Candidatus Neoehrlichia</taxon>
    </lineage>
</organism>
<dbReference type="InterPro" id="IPR004107">
    <property type="entry name" value="Integrase_SAM-like_N"/>
</dbReference>
<evidence type="ECO:0000256" key="3">
    <source>
        <dbReference type="ARBA" id="ARBA00023125"/>
    </source>
</evidence>
<dbReference type="RefSeq" id="WP_254815700.1">
    <property type="nucleotide sequence ID" value="NZ_CP089285.1"/>
</dbReference>
<dbReference type="Gene3D" id="1.10.150.130">
    <property type="match status" value="1"/>
</dbReference>
<keyword evidence="3 5" id="KW-0238">DNA-binding</keyword>
<dbReference type="PANTHER" id="PTHR30349">
    <property type="entry name" value="PHAGE INTEGRASE-RELATED"/>
    <property type="match status" value="1"/>
</dbReference>
<evidence type="ECO:0000259" key="7">
    <source>
        <dbReference type="PROSITE" id="PS51900"/>
    </source>
</evidence>
<reference evidence="8" key="1">
    <citation type="journal article" date="2022" name="Microorganisms">
        <title>Assembly and Comparison of Ca. Neoehrlichia mikurensis Genomes.</title>
        <authorList>
            <person name="Azagi T."/>
            <person name="Dirks R.P."/>
            <person name="Yebra-Pimentel E.S."/>
            <person name="Schaap P.J."/>
            <person name="Koehorst J.J."/>
            <person name="Esser H.J."/>
            <person name="Sprong H."/>
        </authorList>
    </citation>
    <scope>NUCLEOTIDE SEQUENCE</scope>
    <source>
        <strain evidence="9">18-2804</strain>
        <strain evidence="8">18-2837</strain>
    </source>
</reference>
<evidence type="ECO:0000256" key="2">
    <source>
        <dbReference type="ARBA" id="ARBA00022908"/>
    </source>
</evidence>
<dbReference type="Proteomes" id="UP001059985">
    <property type="component" value="Chromosome"/>
</dbReference>
<feature type="domain" description="Core-binding (CB)" evidence="7">
    <location>
        <begin position="1"/>
        <end position="72"/>
    </location>
</feature>
<dbReference type="GO" id="GO:0003677">
    <property type="term" value="F:DNA binding"/>
    <property type="evidence" value="ECO:0007669"/>
    <property type="project" value="UniProtKB-UniRule"/>
</dbReference>
<dbReference type="EMBL" id="CP089286">
    <property type="protein sequence ID" value="UTO55946.1"/>
    <property type="molecule type" value="Genomic_DNA"/>
</dbReference>
<evidence type="ECO:0000256" key="4">
    <source>
        <dbReference type="ARBA" id="ARBA00023172"/>
    </source>
</evidence>
<dbReference type="GO" id="GO:0006310">
    <property type="term" value="P:DNA recombination"/>
    <property type="evidence" value="ECO:0007669"/>
    <property type="project" value="UniProtKB-KW"/>
</dbReference>
<proteinExistence type="predicted"/>
<gene>
    <name evidence="9" type="ORF">LUA81_02555</name>
    <name evidence="8" type="ORF">LUA82_02575</name>
</gene>
<evidence type="ECO:0000313" key="8">
    <source>
        <dbReference type="EMBL" id="UTO55946.1"/>
    </source>
</evidence>
<dbReference type="SUPFAM" id="SSF56349">
    <property type="entry name" value="DNA breaking-rejoining enzymes"/>
    <property type="match status" value="1"/>
</dbReference>
<evidence type="ECO:0000313" key="9">
    <source>
        <dbReference type="EMBL" id="UTO56862.1"/>
    </source>
</evidence>
<dbReference type="Gene3D" id="1.10.443.10">
    <property type="entry name" value="Intergrase catalytic core"/>
    <property type="match status" value="1"/>
</dbReference>
<dbReference type="Pfam" id="PF02899">
    <property type="entry name" value="Phage_int_SAM_1"/>
    <property type="match status" value="1"/>
</dbReference>
<dbReference type="InterPro" id="IPR050090">
    <property type="entry name" value="Tyrosine_recombinase_XerCD"/>
</dbReference>
<dbReference type="AlphaFoldDB" id="A0A9Q9BWC1"/>
<dbReference type="InterPro" id="IPR010998">
    <property type="entry name" value="Integrase_recombinase_N"/>
</dbReference>
<dbReference type="GO" id="GO:0015074">
    <property type="term" value="P:DNA integration"/>
    <property type="evidence" value="ECO:0007669"/>
    <property type="project" value="UniProtKB-KW"/>
</dbReference>
<dbReference type="EMBL" id="CP089285">
    <property type="protein sequence ID" value="UTO56862.1"/>
    <property type="molecule type" value="Genomic_DNA"/>
</dbReference>
<evidence type="ECO:0000256" key="1">
    <source>
        <dbReference type="ARBA" id="ARBA00022829"/>
    </source>
</evidence>
<dbReference type="PANTHER" id="PTHR30349:SF81">
    <property type="entry name" value="TYROSINE RECOMBINASE XERC"/>
    <property type="match status" value="1"/>
</dbReference>
<protein>
    <submittedName>
        <fullName evidence="8">Tyrosine recombinase</fullName>
    </submittedName>
</protein>
<keyword evidence="4" id="KW-0233">DNA recombination</keyword>
<name>A0A9Q9BWC1_9RICK</name>
<dbReference type="InterPro" id="IPR044068">
    <property type="entry name" value="CB"/>
</dbReference>
<evidence type="ECO:0000256" key="5">
    <source>
        <dbReference type="PROSITE-ProRule" id="PRU01248"/>
    </source>
</evidence>
<dbReference type="Proteomes" id="UP001059822">
    <property type="component" value="Chromosome"/>
</dbReference>
<dbReference type="InterPro" id="IPR011010">
    <property type="entry name" value="DNA_brk_join_enz"/>
</dbReference>
<keyword evidence="1" id="KW-0159">Chromosome partition</keyword>
<feature type="domain" description="Tyr recombinase" evidence="6">
    <location>
        <begin position="93"/>
        <end position="287"/>
    </location>
</feature>
<dbReference type="GO" id="GO:0007059">
    <property type="term" value="P:chromosome segregation"/>
    <property type="evidence" value="ECO:0007669"/>
    <property type="project" value="UniProtKB-KW"/>
</dbReference>
<dbReference type="PROSITE" id="PS51900">
    <property type="entry name" value="CB"/>
    <property type="match status" value="1"/>
</dbReference>
<evidence type="ECO:0000313" key="11">
    <source>
        <dbReference type="Proteomes" id="UP001059985"/>
    </source>
</evidence>
<keyword evidence="2" id="KW-0229">DNA integration</keyword>
<evidence type="ECO:0000313" key="10">
    <source>
        <dbReference type="Proteomes" id="UP001059822"/>
    </source>
</evidence>
<sequence>MAEKYVSANTYQSYKVDLLSLCKFLNDKKLSIVSASVEDLRLYIKFLRNKKYKANSIARKISAIKSLYKFLYSDRTINYNPTMYLDTLKIPCTLPKTLDIDEVKKLLKTAESDASPEGRRINAIINILYSSGIRVSELIHLGFYEIDSVLREQHAEVRYLIIKGKSGKERLVLLNATAVKSIKEYMKVRNLFIAKKNVDSQWLFPGKKFDKCITRQRIGQLLKELANKSGINANIISPHKIRHSFATHLLNNGSNIVFIQKMLGHSNLSTTQIYTYVASDRLKDVLLQYHPLAKNMD</sequence>
<dbReference type="InterPro" id="IPR013762">
    <property type="entry name" value="Integrase-like_cat_sf"/>
</dbReference>
<keyword evidence="11" id="KW-1185">Reference proteome</keyword>
<accession>A0A9Q9BWC1</accession>
<dbReference type="InterPro" id="IPR002104">
    <property type="entry name" value="Integrase_catalytic"/>
</dbReference>
<dbReference type="Pfam" id="PF00589">
    <property type="entry name" value="Phage_integrase"/>
    <property type="match status" value="1"/>
</dbReference>
<evidence type="ECO:0000259" key="6">
    <source>
        <dbReference type="PROSITE" id="PS51898"/>
    </source>
</evidence>